<dbReference type="Pfam" id="PF00348">
    <property type="entry name" value="polyprenyl_synt"/>
    <property type="match status" value="1"/>
</dbReference>
<dbReference type="InterPro" id="IPR039702">
    <property type="entry name" value="FPS1-like"/>
</dbReference>
<dbReference type="PANTHER" id="PTHR11525">
    <property type="entry name" value="FARNESYL-PYROPHOSPHATE SYNTHETASE"/>
    <property type="match status" value="1"/>
</dbReference>
<evidence type="ECO:0000256" key="1">
    <source>
        <dbReference type="ARBA" id="ARBA00001946"/>
    </source>
</evidence>
<proteinExistence type="predicted"/>
<evidence type="ECO:0000256" key="5">
    <source>
        <dbReference type="ARBA" id="ARBA00022723"/>
    </source>
</evidence>
<evidence type="ECO:0000313" key="11">
    <source>
        <dbReference type="EMBL" id="KAK2095349.1"/>
    </source>
</evidence>
<dbReference type="Gene3D" id="1.10.600.10">
    <property type="entry name" value="Farnesyl Diphosphate Synthase"/>
    <property type="match status" value="1"/>
</dbReference>
<keyword evidence="6" id="KW-0460">Magnesium</keyword>
<evidence type="ECO:0000256" key="9">
    <source>
        <dbReference type="ARBA" id="ARBA00032448"/>
    </source>
</evidence>
<evidence type="ECO:0000313" key="12">
    <source>
        <dbReference type="Proteomes" id="UP001266305"/>
    </source>
</evidence>
<gene>
    <name evidence="11" type="ORF">P7K49_026765</name>
</gene>
<evidence type="ECO:0000256" key="4">
    <source>
        <dbReference type="ARBA" id="ARBA00022679"/>
    </source>
</evidence>
<comment type="caution">
    <text evidence="11">The sequence shown here is derived from an EMBL/GenBank/DDBJ whole genome shotgun (WGS) entry which is preliminary data.</text>
</comment>
<evidence type="ECO:0000256" key="6">
    <source>
        <dbReference type="ARBA" id="ARBA00022842"/>
    </source>
</evidence>
<comment type="cofactor">
    <cofactor evidence="1">
        <name>Mg(2+)</name>
        <dbReference type="ChEBI" id="CHEBI:18420"/>
    </cofactor>
</comment>
<evidence type="ECO:0000256" key="7">
    <source>
        <dbReference type="ARBA" id="ARBA00032380"/>
    </source>
</evidence>
<keyword evidence="5" id="KW-0479">Metal-binding</keyword>
<keyword evidence="4" id="KW-0808">Transferase</keyword>
<reference evidence="11 12" key="1">
    <citation type="submission" date="2023-05" db="EMBL/GenBank/DDBJ databases">
        <title>B98-5 Cell Line De Novo Hybrid Assembly: An Optical Mapping Approach.</title>
        <authorList>
            <person name="Kananen K."/>
            <person name="Auerbach J.A."/>
            <person name="Kautto E."/>
            <person name="Blachly J.S."/>
        </authorList>
    </citation>
    <scope>NUCLEOTIDE SEQUENCE [LARGE SCALE GENOMIC DNA]</scope>
    <source>
        <strain evidence="11">B95-8</strain>
        <tissue evidence="11">Cell line</tissue>
    </source>
</reference>
<dbReference type="InterPro" id="IPR000092">
    <property type="entry name" value="Polyprenyl_synt"/>
</dbReference>
<comment type="pathway">
    <text evidence="3">Isoprenoid biosynthesis; farnesyl diphosphate biosynthesis; farnesyl diphosphate from geranyl diphosphate and isopentenyl diphosphate: step 1/1.</text>
</comment>
<organism evidence="11 12">
    <name type="scientific">Saguinus oedipus</name>
    <name type="common">Cotton-top tamarin</name>
    <name type="synonym">Oedipomidas oedipus</name>
    <dbReference type="NCBI Taxonomy" id="9490"/>
    <lineage>
        <taxon>Eukaryota</taxon>
        <taxon>Metazoa</taxon>
        <taxon>Chordata</taxon>
        <taxon>Craniata</taxon>
        <taxon>Vertebrata</taxon>
        <taxon>Euteleostomi</taxon>
        <taxon>Mammalia</taxon>
        <taxon>Eutheria</taxon>
        <taxon>Euarchontoglires</taxon>
        <taxon>Primates</taxon>
        <taxon>Haplorrhini</taxon>
        <taxon>Platyrrhini</taxon>
        <taxon>Cebidae</taxon>
        <taxon>Callitrichinae</taxon>
        <taxon>Saguinus</taxon>
    </lineage>
</organism>
<evidence type="ECO:0000256" key="8">
    <source>
        <dbReference type="ARBA" id="ARBA00032424"/>
    </source>
</evidence>
<dbReference type="InterPro" id="IPR008949">
    <property type="entry name" value="Isoprenoid_synthase_dom_sf"/>
</dbReference>
<dbReference type="Proteomes" id="UP001266305">
    <property type="component" value="Unassembled WGS sequence"/>
</dbReference>
<protein>
    <recommendedName>
        <fullName evidence="10">(2E,6E)-farnesyl diphosphate synthase</fullName>
    </recommendedName>
    <alternativeName>
        <fullName evidence="9">Dimethylallyltranstransferase</fullName>
    </alternativeName>
    <alternativeName>
        <fullName evidence="8">Farnesyl diphosphate synthase</fullName>
    </alternativeName>
    <alternativeName>
        <fullName evidence="7">Geranyltranstransferase</fullName>
    </alternativeName>
</protein>
<sequence>MYMAGVDGKKEHANAKKILLEMGDFFPIQDDYLSLFLDPCVTNKVGIDIQDNKCSWLVVQCLQWATPEQYQSPKENHGQKEAKKVAWVKALYEDLDMPAIFFFFQYEEDSDSCIMGLIEHYPASLPPALFLELACKIYKWKK</sequence>
<evidence type="ECO:0000256" key="3">
    <source>
        <dbReference type="ARBA" id="ARBA00005035"/>
    </source>
</evidence>
<evidence type="ECO:0000256" key="10">
    <source>
        <dbReference type="ARBA" id="ARBA00032873"/>
    </source>
</evidence>
<evidence type="ECO:0000256" key="2">
    <source>
        <dbReference type="ARBA" id="ARBA00004932"/>
    </source>
</evidence>
<keyword evidence="12" id="KW-1185">Reference proteome</keyword>
<comment type="pathway">
    <text evidence="2">Isoprenoid biosynthesis; geranyl diphosphate biosynthesis; geranyl diphosphate from dimethylallyl diphosphate and isopentenyl diphosphate: step 1/1.</text>
</comment>
<name>A0ABQ9UF00_SAGOE</name>
<dbReference type="EMBL" id="JASSZA010000013">
    <property type="protein sequence ID" value="KAK2095349.1"/>
    <property type="molecule type" value="Genomic_DNA"/>
</dbReference>
<dbReference type="PANTHER" id="PTHR11525:SF0">
    <property type="entry name" value="FARNESYL PYROPHOSPHATE SYNTHASE"/>
    <property type="match status" value="1"/>
</dbReference>
<dbReference type="SUPFAM" id="SSF48576">
    <property type="entry name" value="Terpenoid synthases"/>
    <property type="match status" value="1"/>
</dbReference>
<accession>A0ABQ9UF00</accession>